<evidence type="ECO:0000256" key="2">
    <source>
        <dbReference type="ARBA" id="ARBA00023125"/>
    </source>
</evidence>
<name>A0AA95NG22_9BURK</name>
<keyword evidence="3" id="KW-0804">Transcription</keyword>
<dbReference type="GO" id="GO:0003700">
    <property type="term" value="F:DNA-binding transcription factor activity"/>
    <property type="evidence" value="ECO:0007669"/>
    <property type="project" value="TreeGrafter"/>
</dbReference>
<evidence type="ECO:0000259" key="5">
    <source>
        <dbReference type="PROSITE" id="PS50977"/>
    </source>
</evidence>
<proteinExistence type="predicted"/>
<evidence type="ECO:0000313" key="6">
    <source>
        <dbReference type="EMBL" id="WIT13570.1"/>
    </source>
</evidence>
<dbReference type="PRINTS" id="PR00455">
    <property type="entry name" value="HTHTETR"/>
</dbReference>
<dbReference type="PROSITE" id="PS50977">
    <property type="entry name" value="HTH_TETR_2"/>
    <property type="match status" value="1"/>
</dbReference>
<dbReference type="SUPFAM" id="SSF46689">
    <property type="entry name" value="Homeodomain-like"/>
    <property type="match status" value="1"/>
</dbReference>
<gene>
    <name evidence="6" type="ORF">PFX98_08120</name>
</gene>
<dbReference type="AlphaFoldDB" id="A0AA95NG22"/>
<feature type="domain" description="HTH tetR-type" evidence="5">
    <location>
        <begin position="19"/>
        <end position="79"/>
    </location>
</feature>
<dbReference type="RefSeq" id="WP_285234688.1">
    <property type="nucleotide sequence ID" value="NZ_CP116346.1"/>
</dbReference>
<protein>
    <submittedName>
        <fullName evidence="6">TetR/AcrR family transcriptional regulator</fullName>
    </submittedName>
</protein>
<dbReference type="GO" id="GO:0000976">
    <property type="term" value="F:transcription cis-regulatory region binding"/>
    <property type="evidence" value="ECO:0007669"/>
    <property type="project" value="TreeGrafter"/>
</dbReference>
<evidence type="ECO:0000256" key="1">
    <source>
        <dbReference type="ARBA" id="ARBA00023015"/>
    </source>
</evidence>
<dbReference type="InterPro" id="IPR009057">
    <property type="entry name" value="Homeodomain-like_sf"/>
</dbReference>
<dbReference type="InterPro" id="IPR001647">
    <property type="entry name" value="HTH_TetR"/>
</dbReference>
<reference evidence="6" key="1">
    <citation type="submission" date="2023-01" db="EMBL/GenBank/DDBJ databases">
        <title>Whole genome sequence of Paucibacter sp. S2-9 isolated from pond sediment.</title>
        <authorList>
            <person name="Jung J.Y."/>
        </authorList>
    </citation>
    <scope>NUCLEOTIDE SEQUENCE</scope>
    <source>
        <strain evidence="6">S2-9</strain>
    </source>
</reference>
<dbReference type="EMBL" id="CP116346">
    <property type="protein sequence ID" value="WIT13570.1"/>
    <property type="molecule type" value="Genomic_DNA"/>
</dbReference>
<feature type="DNA-binding region" description="H-T-H motif" evidence="4">
    <location>
        <begin position="42"/>
        <end position="61"/>
    </location>
</feature>
<accession>A0AA95NG22</accession>
<evidence type="ECO:0000256" key="4">
    <source>
        <dbReference type="PROSITE-ProRule" id="PRU00335"/>
    </source>
</evidence>
<dbReference type="Proteomes" id="UP001177769">
    <property type="component" value="Chromosome"/>
</dbReference>
<keyword evidence="7" id="KW-1185">Reference proteome</keyword>
<dbReference type="Pfam" id="PF00440">
    <property type="entry name" value="TetR_N"/>
    <property type="match status" value="1"/>
</dbReference>
<dbReference type="PANTHER" id="PTHR30055:SF234">
    <property type="entry name" value="HTH-TYPE TRANSCRIPTIONAL REGULATOR BETI"/>
    <property type="match status" value="1"/>
</dbReference>
<organism evidence="6 7">
    <name type="scientific">Paucibacter sediminis</name>
    <dbReference type="NCBI Taxonomy" id="3019553"/>
    <lineage>
        <taxon>Bacteria</taxon>
        <taxon>Pseudomonadati</taxon>
        <taxon>Pseudomonadota</taxon>
        <taxon>Betaproteobacteria</taxon>
        <taxon>Burkholderiales</taxon>
        <taxon>Sphaerotilaceae</taxon>
        <taxon>Roseateles</taxon>
    </lineage>
</organism>
<dbReference type="KEGG" id="pais:PFX98_08120"/>
<dbReference type="PANTHER" id="PTHR30055">
    <property type="entry name" value="HTH-TYPE TRANSCRIPTIONAL REGULATOR RUTR"/>
    <property type="match status" value="1"/>
</dbReference>
<evidence type="ECO:0000256" key="3">
    <source>
        <dbReference type="ARBA" id="ARBA00023163"/>
    </source>
</evidence>
<sequence length="214" mass="23773">MPIQPARKSTHRRRGAERDELREQILQAVGRLHLEGGYGAVTMRGVAQAVGISAMSLYRYFPNKSALLEQVWGEVLEASLQEARTRSKAGEAPIQRLRLLYAAYVRFWMERPQDFKLVFDPCNEIAPSFLAAGPASGFRRECETLIDACLGPDATPAQRQLAHDLCRLKVIGYLFTNIGMSTKPRLAPAQLLDGVLDDLEQQLLRARVAADAPA</sequence>
<dbReference type="Gene3D" id="1.10.357.10">
    <property type="entry name" value="Tetracycline Repressor, domain 2"/>
    <property type="match status" value="1"/>
</dbReference>
<keyword evidence="2 4" id="KW-0238">DNA-binding</keyword>
<evidence type="ECO:0000313" key="7">
    <source>
        <dbReference type="Proteomes" id="UP001177769"/>
    </source>
</evidence>
<keyword evidence="1" id="KW-0805">Transcription regulation</keyword>
<dbReference type="InterPro" id="IPR050109">
    <property type="entry name" value="HTH-type_TetR-like_transc_reg"/>
</dbReference>